<proteinExistence type="predicted"/>
<keyword evidence="3" id="KW-1185">Reference proteome</keyword>
<name>A0ABV6H823_9ACTN</name>
<evidence type="ECO:0000259" key="1">
    <source>
        <dbReference type="Pfam" id="PF18737"/>
    </source>
</evidence>
<organism evidence="2 3">
    <name type="scientific">Gordonia phosphorivorans</name>
    <dbReference type="NCBI Taxonomy" id="1056982"/>
    <lineage>
        <taxon>Bacteria</taxon>
        <taxon>Bacillati</taxon>
        <taxon>Actinomycetota</taxon>
        <taxon>Actinomycetes</taxon>
        <taxon>Mycobacteriales</taxon>
        <taxon>Gordoniaceae</taxon>
        <taxon>Gordonia</taxon>
    </lineage>
</organism>
<accession>A0ABV6H823</accession>
<dbReference type="EMBL" id="JBHLWV010000020">
    <property type="protein sequence ID" value="MFC0315039.1"/>
    <property type="molecule type" value="Genomic_DNA"/>
</dbReference>
<protein>
    <submittedName>
        <fullName evidence="2">MAE_28990/MAE_18760 family HEPN-like nuclease</fullName>
    </submittedName>
</protein>
<gene>
    <name evidence="2" type="ORF">ACFFJD_09265</name>
</gene>
<evidence type="ECO:0000313" key="2">
    <source>
        <dbReference type="EMBL" id="MFC0315039.1"/>
    </source>
</evidence>
<dbReference type="InterPro" id="IPR040788">
    <property type="entry name" value="HEPN_MAE_28990"/>
</dbReference>
<feature type="domain" description="MAE-28990/MAE-18760-like HEPN" evidence="1">
    <location>
        <begin position="10"/>
        <end position="225"/>
    </location>
</feature>
<reference evidence="2 3" key="1">
    <citation type="submission" date="2024-09" db="EMBL/GenBank/DDBJ databases">
        <authorList>
            <person name="Sun Q."/>
            <person name="Mori K."/>
        </authorList>
    </citation>
    <scope>NUCLEOTIDE SEQUENCE [LARGE SCALE GENOMIC DNA]</scope>
    <source>
        <strain evidence="2 3">CCM 7957</strain>
    </source>
</reference>
<sequence length="251" mass="27681">MATIELVPFFDERYAEIEAYLSFLQNVEEAARQGTPRLRATDAPITTEQKKILNSSFYLQLYNLVEATVLRCLEAVVAAIEEAERRPNELSIGLRTEWVRSIARTHSDLGPDKRLLAALDLCEQLLQQMPIKDFKIEPGGGGNWDDSSIEKLCERVGCGLAISPDVAQAAKRHVRDDLGALKLVKNRRNSLAHGSLSFVDCSDGVTVAELKDLSAAVGDYLREAVGCFVSFIKLEIAEKEAQSEKEGVIAS</sequence>
<dbReference type="Pfam" id="PF18737">
    <property type="entry name" value="HEPN_MAE_28990"/>
    <property type="match status" value="1"/>
</dbReference>
<comment type="caution">
    <text evidence="2">The sequence shown here is derived from an EMBL/GenBank/DDBJ whole genome shotgun (WGS) entry which is preliminary data.</text>
</comment>
<dbReference type="Proteomes" id="UP001589783">
    <property type="component" value="Unassembled WGS sequence"/>
</dbReference>
<dbReference type="RefSeq" id="WP_382363384.1">
    <property type="nucleotide sequence ID" value="NZ_JBHLWV010000020.1"/>
</dbReference>
<evidence type="ECO:0000313" key="3">
    <source>
        <dbReference type="Proteomes" id="UP001589783"/>
    </source>
</evidence>